<comment type="caution">
    <text evidence="1">The sequence shown here is derived from an EMBL/GenBank/DDBJ whole genome shotgun (WGS) entry which is preliminary data.</text>
</comment>
<organism evidence="1 2">
    <name type="scientific">Periplaneta americana</name>
    <name type="common">American cockroach</name>
    <name type="synonym">Blatta americana</name>
    <dbReference type="NCBI Taxonomy" id="6978"/>
    <lineage>
        <taxon>Eukaryota</taxon>
        <taxon>Metazoa</taxon>
        <taxon>Ecdysozoa</taxon>
        <taxon>Arthropoda</taxon>
        <taxon>Hexapoda</taxon>
        <taxon>Insecta</taxon>
        <taxon>Pterygota</taxon>
        <taxon>Neoptera</taxon>
        <taxon>Polyneoptera</taxon>
        <taxon>Dictyoptera</taxon>
        <taxon>Blattodea</taxon>
        <taxon>Blattoidea</taxon>
        <taxon>Blattidae</taxon>
        <taxon>Blattinae</taxon>
        <taxon>Periplaneta</taxon>
    </lineage>
</organism>
<protein>
    <submittedName>
        <fullName evidence="1">Uncharacterized protein</fullName>
    </submittedName>
</protein>
<sequence length="78" mass="9001">MGRRHVKKLSVRETSVSGLEEKSELCERSRVGQHDSFSEVDSNDSITHYESILTIRLRFFQSAIPTILLNRQRVHDSS</sequence>
<keyword evidence="2" id="KW-1185">Reference proteome</keyword>
<dbReference type="Proteomes" id="UP001148838">
    <property type="component" value="Unassembled WGS sequence"/>
</dbReference>
<dbReference type="EMBL" id="JAJSOF020000019">
    <property type="protein sequence ID" value="KAJ4439032.1"/>
    <property type="molecule type" value="Genomic_DNA"/>
</dbReference>
<evidence type="ECO:0000313" key="1">
    <source>
        <dbReference type="EMBL" id="KAJ4439032.1"/>
    </source>
</evidence>
<gene>
    <name evidence="1" type="ORF">ANN_14988</name>
</gene>
<proteinExistence type="predicted"/>
<name>A0ABQ8SXU0_PERAM</name>
<accession>A0ABQ8SXU0</accession>
<evidence type="ECO:0000313" key="2">
    <source>
        <dbReference type="Proteomes" id="UP001148838"/>
    </source>
</evidence>
<reference evidence="1 2" key="1">
    <citation type="journal article" date="2022" name="Allergy">
        <title>Genome assembly and annotation of Periplaneta americana reveal a comprehensive cockroach allergen profile.</title>
        <authorList>
            <person name="Wang L."/>
            <person name="Xiong Q."/>
            <person name="Saelim N."/>
            <person name="Wang L."/>
            <person name="Nong W."/>
            <person name="Wan A.T."/>
            <person name="Shi M."/>
            <person name="Liu X."/>
            <person name="Cao Q."/>
            <person name="Hui J.H.L."/>
            <person name="Sookrung N."/>
            <person name="Leung T.F."/>
            <person name="Tungtrongchitr A."/>
            <person name="Tsui S.K.W."/>
        </authorList>
    </citation>
    <scope>NUCLEOTIDE SEQUENCE [LARGE SCALE GENOMIC DNA]</scope>
    <source>
        <strain evidence="1">PWHHKU_190912</strain>
    </source>
</reference>